<sequence length="105" mass="11370">MVAPALGAGTDLDTELAAGRVFIVDYEVLDGLPTGAIHGRQQHLAAPVCLLHLGQDGRLRPIAIQLSQTPGPSSPIFLPSDEEWDWLLAKTWVRNADFYSHQALA</sequence>
<evidence type="ECO:0000313" key="5">
    <source>
        <dbReference type="EMBL" id="NWS79196.1"/>
    </source>
</evidence>
<protein>
    <submittedName>
        <fullName evidence="5">LX12B protein</fullName>
    </submittedName>
</protein>
<organism evidence="5 6">
    <name type="scientific">Crotophaga sulcirostris</name>
    <name type="common">Groove-billed ani</name>
    <dbReference type="NCBI Taxonomy" id="33598"/>
    <lineage>
        <taxon>Eukaryota</taxon>
        <taxon>Metazoa</taxon>
        <taxon>Chordata</taxon>
        <taxon>Craniata</taxon>
        <taxon>Vertebrata</taxon>
        <taxon>Euteleostomi</taxon>
        <taxon>Archelosauria</taxon>
        <taxon>Archosauria</taxon>
        <taxon>Dinosauria</taxon>
        <taxon>Saurischia</taxon>
        <taxon>Theropoda</taxon>
        <taxon>Coelurosauria</taxon>
        <taxon>Aves</taxon>
        <taxon>Neognathae</taxon>
        <taxon>Neoaves</taxon>
        <taxon>Otidimorphae</taxon>
        <taxon>Cuculiformes</taxon>
        <taxon>Crotophagidae</taxon>
        <taxon>Crotophaga</taxon>
    </lineage>
</organism>
<keyword evidence="3" id="KW-0560">Oxidoreductase</keyword>
<keyword evidence="2" id="KW-0223">Dioxygenase</keyword>
<feature type="non-terminal residue" evidence="5">
    <location>
        <position position="105"/>
    </location>
</feature>
<proteinExistence type="predicted"/>
<dbReference type="Gene3D" id="3.10.450.60">
    <property type="match status" value="1"/>
</dbReference>
<evidence type="ECO:0000256" key="1">
    <source>
        <dbReference type="ARBA" id="ARBA00022723"/>
    </source>
</evidence>
<feature type="non-terminal residue" evidence="5">
    <location>
        <position position="1"/>
    </location>
</feature>
<dbReference type="GO" id="GO:0016702">
    <property type="term" value="F:oxidoreductase activity, acting on single donors with incorporation of molecular oxygen, incorporation of two atoms of oxygen"/>
    <property type="evidence" value="ECO:0007669"/>
    <property type="project" value="InterPro"/>
</dbReference>
<evidence type="ECO:0000259" key="4">
    <source>
        <dbReference type="PROSITE" id="PS51393"/>
    </source>
</evidence>
<evidence type="ECO:0000313" key="6">
    <source>
        <dbReference type="Proteomes" id="UP000549499"/>
    </source>
</evidence>
<dbReference type="InterPro" id="IPR013819">
    <property type="entry name" value="LipOase_C"/>
</dbReference>
<evidence type="ECO:0000256" key="2">
    <source>
        <dbReference type="ARBA" id="ARBA00022964"/>
    </source>
</evidence>
<dbReference type="GO" id="GO:0046872">
    <property type="term" value="F:metal ion binding"/>
    <property type="evidence" value="ECO:0007669"/>
    <property type="project" value="UniProtKB-KW"/>
</dbReference>
<dbReference type="Pfam" id="PF00305">
    <property type="entry name" value="Lipoxygenase"/>
    <property type="match status" value="1"/>
</dbReference>
<keyword evidence="6" id="KW-1185">Reference proteome</keyword>
<name>A0A7K5IC39_CROSL</name>
<gene>
    <name evidence="5" type="primary">Alox12b</name>
    <name evidence="5" type="ORF">CROSUL_R15362</name>
</gene>
<keyword evidence="1" id="KW-0479">Metal-binding</keyword>
<evidence type="ECO:0000256" key="3">
    <source>
        <dbReference type="ARBA" id="ARBA00023002"/>
    </source>
</evidence>
<dbReference type="OrthoDB" id="407298at2759"/>
<dbReference type="PROSITE" id="PS51393">
    <property type="entry name" value="LIPOXYGENASE_3"/>
    <property type="match status" value="1"/>
</dbReference>
<dbReference type="PANTHER" id="PTHR11771">
    <property type="entry name" value="LIPOXYGENASE"/>
    <property type="match status" value="1"/>
</dbReference>
<dbReference type="EMBL" id="VYZB01002752">
    <property type="protein sequence ID" value="NWS79196.1"/>
    <property type="molecule type" value="Genomic_DNA"/>
</dbReference>
<dbReference type="InterPro" id="IPR036226">
    <property type="entry name" value="LipOase_C_sf"/>
</dbReference>
<comment type="caution">
    <text evidence="5">The sequence shown here is derived from an EMBL/GenBank/DDBJ whole genome shotgun (WGS) entry which is preliminary data.</text>
</comment>
<feature type="domain" description="Lipoxygenase" evidence="4">
    <location>
        <begin position="1"/>
        <end position="105"/>
    </location>
</feature>
<dbReference type="AlphaFoldDB" id="A0A7K5IC39"/>
<dbReference type="SUPFAM" id="SSF48484">
    <property type="entry name" value="Lipoxigenase"/>
    <property type="match status" value="1"/>
</dbReference>
<dbReference type="GO" id="GO:0034440">
    <property type="term" value="P:lipid oxidation"/>
    <property type="evidence" value="ECO:0007669"/>
    <property type="project" value="InterPro"/>
</dbReference>
<dbReference type="Proteomes" id="UP000549499">
    <property type="component" value="Unassembled WGS sequence"/>
</dbReference>
<accession>A0A7K5IC39</accession>
<reference evidence="5 6" key="1">
    <citation type="submission" date="2019-09" db="EMBL/GenBank/DDBJ databases">
        <title>Bird 10,000 Genomes (B10K) Project - Family phase.</title>
        <authorList>
            <person name="Zhang G."/>
        </authorList>
    </citation>
    <scope>NUCLEOTIDE SEQUENCE [LARGE SCALE GENOMIC DNA]</scope>
    <source>
        <strain evidence="5">B10K-DU-003-44</strain>
        <tissue evidence="5">Muscle</tissue>
    </source>
</reference>
<dbReference type="InterPro" id="IPR000907">
    <property type="entry name" value="LipOase"/>
</dbReference>